<dbReference type="AlphaFoldDB" id="A0A2T1DFN8"/>
<evidence type="ECO:0000313" key="3">
    <source>
        <dbReference type="EMBL" id="PSB19261.1"/>
    </source>
</evidence>
<dbReference type="PANTHER" id="PTHR34351">
    <property type="entry name" value="SLR1927 PROTEIN-RELATED"/>
    <property type="match status" value="1"/>
</dbReference>
<dbReference type="InterPro" id="IPR002881">
    <property type="entry name" value="DUF58"/>
</dbReference>
<dbReference type="Proteomes" id="UP000238634">
    <property type="component" value="Unassembled WGS sequence"/>
</dbReference>
<gene>
    <name evidence="3" type="ORF">C7B65_11850</name>
</gene>
<evidence type="ECO:0000259" key="2">
    <source>
        <dbReference type="Pfam" id="PF01882"/>
    </source>
</evidence>
<organism evidence="3 4">
    <name type="scientific">Phormidesmis priestleyi ULC007</name>
    <dbReference type="NCBI Taxonomy" id="1920490"/>
    <lineage>
        <taxon>Bacteria</taxon>
        <taxon>Bacillati</taxon>
        <taxon>Cyanobacteriota</taxon>
        <taxon>Cyanophyceae</taxon>
        <taxon>Leptolyngbyales</taxon>
        <taxon>Leptolyngbyaceae</taxon>
        <taxon>Phormidesmis</taxon>
    </lineage>
</organism>
<sequence length="380" mass="42483">MSIKFRLINWLETHWVNPAYIGWVLGGLALFFFIAATNTLSGWLYVISGVIMALLAIATTRSTQNLQGIEIIRRPIYPVSAGDPLTVELLIQNATAKAKNLLQVSDLVPHRLGKPVTKVIESLNADATQYWVYQHPTQQRGVYRWQTVQLRSAAPLGLVWRRQDQQVEATAIVYPTVLPLAHCPLIDQIGQESKAQFTSDQRAKAAQEGLTRSLRPYRWGDPTRLIHWRTSARYGELRVRELELFTGGQELVVCLDSATAWKSESFEEAVIAAASLYFYAARQALTIKLWTAKTGLLQGEQAVLEALAATYAGEDTHSTNPPNLPLIWLTQNPESLNAMLSGSRWVLWTQPATEPRSSPFPGLVIRPERSLQSQLQDSLS</sequence>
<comment type="caution">
    <text evidence="3">The sequence shown here is derived from an EMBL/GenBank/DDBJ whole genome shotgun (WGS) entry which is preliminary data.</text>
</comment>
<feature type="transmembrane region" description="Helical" evidence="1">
    <location>
        <begin position="20"/>
        <end position="36"/>
    </location>
</feature>
<accession>A0A2T1DFN8</accession>
<feature type="transmembrane region" description="Helical" evidence="1">
    <location>
        <begin position="42"/>
        <end position="60"/>
    </location>
</feature>
<dbReference type="PANTHER" id="PTHR34351:SF1">
    <property type="entry name" value="SLR1927 PROTEIN"/>
    <property type="match status" value="1"/>
</dbReference>
<dbReference type="STRING" id="1920490.GCA_001895925_04473"/>
<feature type="domain" description="DUF58" evidence="2">
    <location>
        <begin position="214"/>
        <end position="290"/>
    </location>
</feature>
<evidence type="ECO:0000256" key="1">
    <source>
        <dbReference type="SAM" id="Phobius"/>
    </source>
</evidence>
<keyword evidence="1" id="KW-1133">Transmembrane helix</keyword>
<keyword evidence="1" id="KW-0472">Membrane</keyword>
<dbReference type="Pfam" id="PF01882">
    <property type="entry name" value="DUF58"/>
    <property type="match status" value="1"/>
</dbReference>
<reference evidence="3 4" key="1">
    <citation type="submission" date="2018-02" db="EMBL/GenBank/DDBJ databases">
        <authorList>
            <person name="Cohen D.B."/>
            <person name="Kent A.D."/>
        </authorList>
    </citation>
    <scope>NUCLEOTIDE SEQUENCE [LARGE SCALE GENOMIC DNA]</scope>
    <source>
        <strain evidence="3 4">ULC007</strain>
    </source>
</reference>
<protein>
    <submittedName>
        <fullName evidence="3">DUF58 domain-containing protein</fullName>
    </submittedName>
</protein>
<keyword evidence="4" id="KW-1185">Reference proteome</keyword>
<dbReference type="RefSeq" id="WP_106253996.1">
    <property type="nucleotide sequence ID" value="NZ_PVWG01000011.1"/>
</dbReference>
<proteinExistence type="predicted"/>
<name>A0A2T1DFN8_9CYAN</name>
<keyword evidence="1" id="KW-0812">Transmembrane</keyword>
<reference evidence="3 4" key="2">
    <citation type="submission" date="2018-03" db="EMBL/GenBank/DDBJ databases">
        <title>The ancient ancestry and fast evolution of plastids.</title>
        <authorList>
            <person name="Moore K.R."/>
            <person name="Magnabosco C."/>
            <person name="Momper L."/>
            <person name="Gold D.A."/>
            <person name="Bosak T."/>
            <person name="Fournier G.P."/>
        </authorList>
    </citation>
    <scope>NUCLEOTIDE SEQUENCE [LARGE SCALE GENOMIC DNA]</scope>
    <source>
        <strain evidence="3 4">ULC007</strain>
    </source>
</reference>
<evidence type="ECO:0000313" key="4">
    <source>
        <dbReference type="Proteomes" id="UP000238634"/>
    </source>
</evidence>
<dbReference type="EMBL" id="PVWG01000011">
    <property type="protein sequence ID" value="PSB19261.1"/>
    <property type="molecule type" value="Genomic_DNA"/>
</dbReference>